<feature type="site" description="Important for catalytic activity" evidence="11">
    <location>
        <position position="76"/>
    </location>
</feature>
<comment type="similarity">
    <text evidence="1 9">Belongs to the pyruvate:ferredoxin/flavodoxin oxidoreductase family.</text>
</comment>
<dbReference type="PANTHER" id="PTHR32154">
    <property type="entry name" value="PYRUVATE-FLAVODOXIN OXIDOREDUCTASE-RELATED"/>
    <property type="match status" value="1"/>
</dbReference>
<feature type="binding site" evidence="12">
    <location>
        <position position="836"/>
    </location>
    <ligand>
        <name>[4Fe-4S] cluster</name>
        <dbReference type="ChEBI" id="CHEBI:49883"/>
        <label>3</label>
    </ligand>
</feature>
<feature type="binding site" evidence="10">
    <location>
        <begin position="983"/>
        <end position="986"/>
    </location>
    <ligand>
        <name>thiamine diphosphate</name>
        <dbReference type="ChEBI" id="CHEBI:58937"/>
    </ligand>
</feature>
<dbReference type="FunFam" id="3.30.70.20:FF:000022">
    <property type="entry name" value="Pyruvate:ferredoxin (Flavodoxin) oxidoreductase"/>
    <property type="match status" value="1"/>
</dbReference>
<feature type="site" description="Important for catalytic activity" evidence="11">
    <location>
        <position position="126"/>
    </location>
</feature>
<feature type="binding site" evidence="10">
    <location>
        <position position="838"/>
    </location>
    <ligand>
        <name>thiamine diphosphate</name>
        <dbReference type="ChEBI" id="CHEBI:58937"/>
    </ligand>
</feature>
<feature type="binding site" evidence="12">
    <location>
        <position position="709"/>
    </location>
    <ligand>
        <name>[4Fe-4S] cluster</name>
        <dbReference type="ChEBI" id="CHEBI:49883"/>
        <label>1</label>
    </ligand>
</feature>
<dbReference type="InterPro" id="IPR011895">
    <property type="entry name" value="Pyrv_flavodox_OxRed"/>
</dbReference>
<feature type="binding site" evidence="10">
    <location>
        <begin position="1012"/>
        <end position="1017"/>
    </location>
    <ligand>
        <name>thiamine diphosphate</name>
        <dbReference type="ChEBI" id="CHEBI:58937"/>
    </ligand>
</feature>
<feature type="binding site" evidence="10">
    <location>
        <position position="126"/>
    </location>
    <ligand>
        <name>pyruvate</name>
        <dbReference type="ChEBI" id="CHEBI:15361"/>
    </ligand>
</feature>
<evidence type="ECO:0000256" key="5">
    <source>
        <dbReference type="ARBA" id="ARBA00022982"/>
    </source>
</evidence>
<dbReference type="CDD" id="cd03377">
    <property type="entry name" value="TPP_PFOR_PNO"/>
    <property type="match status" value="1"/>
</dbReference>
<evidence type="ECO:0000259" key="13">
    <source>
        <dbReference type="PROSITE" id="PS51379"/>
    </source>
</evidence>
<evidence type="ECO:0000256" key="11">
    <source>
        <dbReference type="PIRSR" id="PIRSR000159-2"/>
    </source>
</evidence>
<feature type="domain" description="4Fe-4S ferredoxin-type" evidence="13">
    <location>
        <begin position="750"/>
        <end position="779"/>
    </location>
</feature>
<evidence type="ECO:0000256" key="12">
    <source>
        <dbReference type="PIRSR" id="PIRSR000159-50"/>
    </source>
</evidence>
<dbReference type="EMBL" id="PHFL01000010">
    <property type="protein sequence ID" value="RFM25054.1"/>
    <property type="molecule type" value="Genomic_DNA"/>
</dbReference>
<keyword evidence="14" id="KW-0670">Pyruvate</keyword>
<dbReference type="GO" id="GO:0051539">
    <property type="term" value="F:4 iron, 4 sulfur cluster binding"/>
    <property type="evidence" value="ECO:0007669"/>
    <property type="project" value="UniProtKB-KW"/>
</dbReference>
<feature type="binding site" evidence="12">
    <location>
        <position position="703"/>
    </location>
    <ligand>
        <name>[4Fe-4S] cluster</name>
        <dbReference type="ChEBI" id="CHEBI:49883"/>
        <label>1</label>
    </ligand>
</feature>
<dbReference type="InterPro" id="IPR037112">
    <property type="entry name" value="Pyrv-flavodox_OxR_EKR_sf"/>
</dbReference>
<dbReference type="InterPro" id="IPR009014">
    <property type="entry name" value="Transketo_C/PFOR_II"/>
</dbReference>
<evidence type="ECO:0000256" key="1">
    <source>
        <dbReference type="ARBA" id="ARBA00009032"/>
    </source>
</evidence>
<dbReference type="SUPFAM" id="SSF52518">
    <property type="entry name" value="Thiamin diphosphate-binding fold (THDP-binding)"/>
    <property type="match status" value="2"/>
</dbReference>
<keyword evidence="5 9" id="KW-0249">Electron transport</keyword>
<feature type="binding site" evidence="10">
    <location>
        <position position="861"/>
    </location>
    <ligand>
        <name>thiamine diphosphate</name>
        <dbReference type="ChEBI" id="CHEBI:58937"/>
    </ligand>
</feature>
<dbReference type="SUPFAM" id="SSF54862">
    <property type="entry name" value="4Fe-4S ferredoxins"/>
    <property type="match status" value="1"/>
</dbReference>
<evidence type="ECO:0000256" key="3">
    <source>
        <dbReference type="ARBA" id="ARBA00022485"/>
    </source>
</evidence>
<evidence type="ECO:0000256" key="10">
    <source>
        <dbReference type="PIRSR" id="PIRSR000159-1"/>
    </source>
</evidence>
<name>A0A395M537_9BACT</name>
<dbReference type="GO" id="GO:0006979">
    <property type="term" value="P:response to oxidative stress"/>
    <property type="evidence" value="ECO:0007669"/>
    <property type="project" value="TreeGrafter"/>
</dbReference>
<dbReference type="InterPro" id="IPR050722">
    <property type="entry name" value="Pyruvate:ferred/Flavod_OxRd"/>
</dbReference>
<dbReference type="NCBIfam" id="TIGR02176">
    <property type="entry name" value="pyruv_ox_red"/>
    <property type="match status" value="1"/>
</dbReference>
<dbReference type="PANTHER" id="PTHR32154:SF0">
    <property type="entry name" value="PYRUVATE-FLAVODOXIN OXIDOREDUCTASE-RELATED"/>
    <property type="match status" value="1"/>
</dbReference>
<dbReference type="InterPro" id="IPR033412">
    <property type="entry name" value="PFOR_II"/>
</dbReference>
<evidence type="ECO:0000256" key="8">
    <source>
        <dbReference type="ARBA" id="ARBA00023014"/>
    </source>
</evidence>
<dbReference type="Gene3D" id="4.10.780.10">
    <property type="entry name" value="Pyruvate-flavodoxin oxidoreductase, EKR domain"/>
    <property type="match status" value="1"/>
</dbReference>
<feature type="binding site" evidence="12">
    <location>
        <position position="1092"/>
    </location>
    <ligand>
        <name>[4Fe-4S] cluster</name>
        <dbReference type="ChEBI" id="CHEBI:49883"/>
        <label>3</label>
    </ligand>
</feature>
<dbReference type="PIRSF" id="PIRSF000159">
    <property type="entry name" value="NifJ"/>
    <property type="match status" value="1"/>
</dbReference>
<gene>
    <name evidence="14" type="primary">nifJ</name>
    <name evidence="14" type="ORF">D0433_02415</name>
</gene>
<evidence type="ECO:0000313" key="14">
    <source>
        <dbReference type="EMBL" id="RFM25054.1"/>
    </source>
</evidence>
<dbReference type="Pfam" id="PF02775">
    <property type="entry name" value="TPP_enzyme_C"/>
    <property type="match status" value="1"/>
</dbReference>
<evidence type="ECO:0000256" key="6">
    <source>
        <dbReference type="ARBA" id="ARBA00023002"/>
    </source>
</evidence>
<dbReference type="GO" id="GO:0044281">
    <property type="term" value="P:small molecule metabolic process"/>
    <property type="evidence" value="ECO:0007669"/>
    <property type="project" value="UniProtKB-ARBA"/>
</dbReference>
<comment type="caution">
    <text evidence="14">The sequence shown here is derived from an EMBL/GenBank/DDBJ whole genome shotgun (WGS) entry which is preliminary data.</text>
</comment>
<feature type="binding site" evidence="12">
    <location>
        <position position="713"/>
    </location>
    <ligand>
        <name>[4Fe-4S] cluster</name>
        <dbReference type="ChEBI" id="CHEBI:49883"/>
        <label>2</label>
    </ligand>
</feature>
<dbReference type="SUPFAM" id="SSF52922">
    <property type="entry name" value="TK C-terminal domain-like"/>
    <property type="match status" value="1"/>
</dbReference>
<feature type="binding site" evidence="12">
    <location>
        <position position="762"/>
    </location>
    <ligand>
        <name>[4Fe-4S] cluster</name>
        <dbReference type="ChEBI" id="CHEBI:49883"/>
        <label>2</label>
    </ligand>
</feature>
<evidence type="ECO:0000256" key="2">
    <source>
        <dbReference type="ARBA" id="ARBA00022448"/>
    </source>
</evidence>
<dbReference type="GO" id="GO:0016903">
    <property type="term" value="F:oxidoreductase activity, acting on the aldehyde or oxo group of donors"/>
    <property type="evidence" value="ECO:0007669"/>
    <property type="project" value="InterPro"/>
</dbReference>
<dbReference type="InterPro" id="IPR002880">
    <property type="entry name" value="Pyrv_Fd/Flavodoxin_OxRdtase_N"/>
</dbReference>
<dbReference type="Proteomes" id="UP000266389">
    <property type="component" value="Unassembled WGS sequence"/>
</dbReference>
<dbReference type="SUPFAM" id="SSF53323">
    <property type="entry name" value="Pyruvate-ferredoxin oxidoreductase, PFOR, domain III"/>
    <property type="match status" value="1"/>
</dbReference>
<dbReference type="InterPro" id="IPR017900">
    <property type="entry name" value="4Fe4S_Fe_S_CS"/>
</dbReference>
<dbReference type="Gene3D" id="3.40.920.10">
    <property type="entry name" value="Pyruvate-ferredoxin oxidoreductase, PFOR, domain III"/>
    <property type="match status" value="1"/>
</dbReference>
<feature type="domain" description="4Fe-4S ferredoxin-type" evidence="13">
    <location>
        <begin position="694"/>
        <end position="723"/>
    </location>
</feature>
<comment type="cofactor">
    <cofactor evidence="12">
        <name>[4Fe-4S] cluster</name>
        <dbReference type="ChEBI" id="CHEBI:49883"/>
    </cofactor>
    <text evidence="12">Binds 3 [4Fe-4S] clusters per subunit.</text>
</comment>
<dbReference type="InterPro" id="IPR011766">
    <property type="entry name" value="TPP_enzyme_TPP-bd"/>
</dbReference>
<dbReference type="FunFam" id="3.40.50.920:FF:000007">
    <property type="entry name" value="Pyruvate:ferredoxin (Flavodoxin) oxidoreductase"/>
    <property type="match status" value="1"/>
</dbReference>
<proteinExistence type="inferred from homology"/>
<dbReference type="Gene3D" id="3.30.70.20">
    <property type="match status" value="1"/>
</dbReference>
<evidence type="ECO:0000256" key="9">
    <source>
        <dbReference type="PIRNR" id="PIRNR000159"/>
    </source>
</evidence>
<dbReference type="GO" id="GO:0005506">
    <property type="term" value="F:iron ion binding"/>
    <property type="evidence" value="ECO:0007669"/>
    <property type="project" value="InterPro"/>
</dbReference>
<dbReference type="InterPro" id="IPR019752">
    <property type="entry name" value="Pyrv/ketoisovalerate_OxRed_cat"/>
</dbReference>
<dbReference type="InterPro" id="IPR017896">
    <property type="entry name" value="4Fe4S_Fe-S-bd"/>
</dbReference>
<feature type="binding site" evidence="10">
    <location>
        <position position="76"/>
    </location>
    <ligand>
        <name>thiamine diphosphate</name>
        <dbReference type="ChEBI" id="CHEBI:58937"/>
    </ligand>
</feature>
<keyword evidence="8 12" id="KW-0411">Iron-sulfur</keyword>
<keyword evidence="3 12" id="KW-0004">4Fe-4S</keyword>
<organism evidence="14 15">
    <name type="scientific">Candidatus Thermochlorobacter aerophilus</name>
    <dbReference type="NCBI Taxonomy" id="1868324"/>
    <lineage>
        <taxon>Bacteria</taxon>
        <taxon>Pseudomonadati</taxon>
        <taxon>Chlorobiota</taxon>
        <taxon>Chlorobiia</taxon>
        <taxon>Chlorobiales</taxon>
        <taxon>Candidatus Thermochlorobacteriaceae</taxon>
        <taxon>Candidatus Thermochlorobacter</taxon>
    </lineage>
</organism>
<evidence type="ECO:0000313" key="15">
    <source>
        <dbReference type="Proteomes" id="UP000266389"/>
    </source>
</evidence>
<dbReference type="Pfam" id="PF01558">
    <property type="entry name" value="POR"/>
    <property type="match status" value="1"/>
</dbReference>
<evidence type="ECO:0000256" key="4">
    <source>
        <dbReference type="ARBA" id="ARBA00022723"/>
    </source>
</evidence>
<protein>
    <submittedName>
        <fullName evidence="14">Pyruvate:ferredoxin (Flavodoxin) oxidoreductase</fullName>
    </submittedName>
</protein>
<keyword evidence="4 12" id="KW-0479">Metal-binding</keyword>
<dbReference type="FunFam" id="3.40.920.10:FF:000001">
    <property type="entry name" value="Pyruvate:ferredoxin (Flavodoxin) oxidoreductase"/>
    <property type="match status" value="1"/>
</dbReference>
<dbReference type="AlphaFoldDB" id="A0A395M537"/>
<dbReference type="Pfam" id="PF17147">
    <property type="entry name" value="PFOR_II"/>
    <property type="match status" value="1"/>
</dbReference>
<feature type="binding site" evidence="10">
    <location>
        <position position="43"/>
    </location>
    <ligand>
        <name>pyruvate</name>
        <dbReference type="ChEBI" id="CHEBI:15361"/>
    </ligand>
</feature>
<dbReference type="Pfam" id="PF12838">
    <property type="entry name" value="Fer4_7"/>
    <property type="match status" value="1"/>
</dbReference>
<feature type="binding site" evidence="12">
    <location>
        <position position="833"/>
    </location>
    <ligand>
        <name>[4Fe-4S] cluster</name>
        <dbReference type="ChEBI" id="CHEBI:49883"/>
        <label>3</label>
    </ligand>
</feature>
<reference evidence="14 15" key="1">
    <citation type="journal article" date="2011" name="ISME J.">
        <title>Community ecology of hot spring cyanobacterial mats: predominant populations and their functional potential.</title>
        <authorList>
            <person name="Klatt C.G."/>
            <person name="Wood J.M."/>
            <person name="Rusch D.B."/>
            <person name="Bateson M.M."/>
            <person name="Hamamura N."/>
            <person name="Heidelberg J.F."/>
            <person name="Grossman A.R."/>
            <person name="Bhaya D."/>
            <person name="Cohan F.M."/>
            <person name="Kuhl M."/>
            <person name="Bryant D.A."/>
            <person name="Ward D.M."/>
        </authorList>
    </citation>
    <scope>NUCLEOTIDE SEQUENCE [LARGE SCALE GENOMIC DNA]</scope>
    <source>
        <strain evidence="14">OS</strain>
    </source>
</reference>
<feature type="binding site" evidence="12">
    <location>
        <position position="769"/>
    </location>
    <ligand>
        <name>[4Fe-4S] cluster</name>
        <dbReference type="ChEBI" id="CHEBI:49883"/>
        <label>1</label>
    </ligand>
</feature>
<dbReference type="GO" id="GO:0030976">
    <property type="term" value="F:thiamine pyrophosphate binding"/>
    <property type="evidence" value="ECO:0007669"/>
    <property type="project" value="InterPro"/>
</dbReference>
<dbReference type="InterPro" id="IPR019456">
    <property type="entry name" value="Pyrv-flavodox_OxRtase_EKR"/>
</dbReference>
<feature type="binding site" evidence="12">
    <location>
        <position position="759"/>
    </location>
    <ligand>
        <name>[4Fe-4S] cluster</name>
        <dbReference type="ChEBI" id="CHEBI:49883"/>
        <label>2</label>
    </ligand>
</feature>
<keyword evidence="6 9" id="KW-0560">Oxidoreductase</keyword>
<dbReference type="FunFam" id="3.40.50.970:FF:000041">
    <property type="entry name" value="Pyruvate:ferredoxin (Flavodoxin) oxidoreductase"/>
    <property type="match status" value="1"/>
</dbReference>
<dbReference type="Pfam" id="PF10371">
    <property type="entry name" value="EKR"/>
    <property type="match status" value="1"/>
</dbReference>
<dbReference type="PROSITE" id="PS51379">
    <property type="entry name" value="4FE4S_FER_2"/>
    <property type="match status" value="2"/>
</dbReference>
<dbReference type="InterPro" id="IPR002869">
    <property type="entry name" value="Pyrv_flavodox_OxRed_cen"/>
</dbReference>
<evidence type="ECO:0000256" key="7">
    <source>
        <dbReference type="ARBA" id="ARBA00023004"/>
    </source>
</evidence>
<dbReference type="GO" id="GO:0022900">
    <property type="term" value="P:electron transport chain"/>
    <property type="evidence" value="ECO:0007669"/>
    <property type="project" value="InterPro"/>
</dbReference>
<feature type="site" description="Important for catalytic activity" evidence="11">
    <location>
        <position position="43"/>
    </location>
</feature>
<dbReference type="PROSITE" id="PS00198">
    <property type="entry name" value="4FE4S_FER_1"/>
    <property type="match status" value="2"/>
</dbReference>
<dbReference type="Gene3D" id="3.40.50.970">
    <property type="match status" value="2"/>
</dbReference>
<dbReference type="InterPro" id="IPR029061">
    <property type="entry name" value="THDP-binding"/>
</dbReference>
<feature type="site" description="Important for catalytic activity" evidence="11">
    <location>
        <position position="1017"/>
    </location>
</feature>
<dbReference type="FunFam" id="3.40.50.970:FF:000012">
    <property type="entry name" value="Pyruvate:ferredoxin (Flavodoxin) oxidoreductase"/>
    <property type="match status" value="1"/>
</dbReference>
<feature type="binding site" evidence="12">
    <location>
        <position position="765"/>
    </location>
    <ligand>
        <name>[4Fe-4S] cluster</name>
        <dbReference type="ChEBI" id="CHEBI:49883"/>
        <label>2</label>
    </ligand>
</feature>
<keyword evidence="7 12" id="KW-0408">Iron</keyword>
<sequence>MSALIEPAKQVQTEKKFVAIDGNEAVAHVAYRTNEVIAIYPITPASPMGEFADEWASQHLPNLWGTVPAVVEMQSEGGAAGAVHGALQTGALTTTFTASQGLLLMIPNMYKIAAELTPFVLHVAARSLATHALSIFGDHSDVMAARSTGFAMLCANSVQEAHDFALIAQATTLGARVPFVHFFDGFRTSHEVNKIELLSDDVMRAMIPDDLIAEHRRRRLAPEHPVIRGTAHNPDTYFQARERSNPFYIATIDVLEEMFKRFASLTGRRYRLFDYFGAPDAERVVVLMGSGVETAKETAKYLNAQGERVGVVAVRLFRPFSILHFLEALPRSVKAIAVLDRTKEPGATGEPLYLDVMSALYEGMDKQQLPKVVGGRYGLSSKEFTPAMVKAVFDNLKSEIPKNHFTVGITDDITHTSLEVDDSFSIESDDVVRAVFYGLGSDGTVSANKNSIKIIAENTDHYAQGYFVYDSKKSGSMTISHLRFGTHPISAPYLIKDAQFLACHQWQFIERFDMLKRLKKGGTFLLNAPYSPDEVWDKLPRRVQEELIEKEARFFVIDAYKVARENGMAGRINTVMQTCFFAISGALPKDEAIAEIKAAIRKTYKKKGEAVIAKNLAAVDDALAHLYEVKVPDKATSTIEMRPPVSPDAPDFVVNVLGKIILGEGDSLPVSCFPMDGTYPVGTAQYEKRNLAQEIPTWDPSLCIQCGKCAMICPHAAIRVKVYEPAILAHAPEGFKSTEGKDRSWQGLNYTIQVAPEDCTGCSLCVDICPAQSKSVPNHKALDMVPQAPIREREKKNWEFFLEIPEYDRRNINTSVIKQQQLQQPLFEFSGACAGCGETPYLKLLTQLFGDRAIVANATGCSSIFGGNLPTTPWSKNKEGYGAAWANSLFEDNAEFGYGFRISIDKQREFAIELLKAHATEIGENLVIDIVTATQKTEADIYDQRQRVEVLKARLRELENDWAKRLLEIADMLVKKSVWIVGGDGWAYDIGYGGLDHVLASGRDVNILVLDTEVYSNTGGQASKATPRGAMARFAASGKAARKKDLGLMAMTYENVYVASVAIGARDEHTLRAFLEAEAYEGVSLIIAYAHCIAHGIEMQEALRHQKAMVESGQWLLYRYNPDLIKKGENPLRLDSKPPKTSVRSFLELENRFKQLEKLHPDEAEKLFAEAQHDAETRYHLYEFLASRKLNGK</sequence>
<feature type="binding site" evidence="12">
    <location>
        <position position="706"/>
    </location>
    <ligand>
        <name>[4Fe-4S] cluster</name>
        <dbReference type="ChEBI" id="CHEBI:49883"/>
        <label>1</label>
    </ligand>
</feature>
<accession>A0A395M537</accession>
<feature type="binding site" evidence="12">
    <location>
        <position position="861"/>
    </location>
    <ligand>
        <name>[4Fe-4S] cluster</name>
        <dbReference type="ChEBI" id="CHEBI:49883"/>
        <label>3</label>
    </ligand>
</feature>
<keyword evidence="2 9" id="KW-0813">Transport</keyword>
<dbReference type="Pfam" id="PF01855">
    <property type="entry name" value="POR_N"/>
    <property type="match status" value="1"/>
</dbReference>
<dbReference type="SMART" id="SM00890">
    <property type="entry name" value="EKR"/>
    <property type="match status" value="1"/>
</dbReference>
<dbReference type="CDD" id="cd07034">
    <property type="entry name" value="TPP_PYR_PFOR_IOR-alpha_like"/>
    <property type="match status" value="1"/>
</dbReference>
<dbReference type="Gene3D" id="3.40.50.920">
    <property type="match status" value="1"/>
</dbReference>